<evidence type="ECO:0000313" key="9">
    <source>
        <dbReference type="EMBL" id="MFD1331911.1"/>
    </source>
</evidence>
<comment type="caution">
    <text evidence="9">The sequence shown here is derived from an EMBL/GenBank/DDBJ whole genome shotgun (WGS) entry which is preliminary data.</text>
</comment>
<evidence type="ECO:0000256" key="7">
    <source>
        <dbReference type="SAM" id="Phobius"/>
    </source>
</evidence>
<dbReference type="InterPro" id="IPR001623">
    <property type="entry name" value="DnaJ_domain"/>
</dbReference>
<protein>
    <submittedName>
        <fullName evidence="9">J domain-containing protein</fullName>
    </submittedName>
</protein>
<evidence type="ECO:0000256" key="1">
    <source>
        <dbReference type="ARBA" id="ARBA00004167"/>
    </source>
</evidence>
<comment type="similarity">
    <text evidence="5">Belongs to the TIM14 family.</text>
</comment>
<dbReference type="Proteomes" id="UP001597171">
    <property type="component" value="Unassembled WGS sequence"/>
</dbReference>
<keyword evidence="2 7" id="KW-0812">Transmembrane</keyword>
<feature type="transmembrane region" description="Helical" evidence="7">
    <location>
        <begin position="37"/>
        <end position="57"/>
    </location>
</feature>
<dbReference type="SMART" id="SM00271">
    <property type="entry name" value="DnaJ"/>
    <property type="match status" value="1"/>
</dbReference>
<dbReference type="PROSITE" id="PS50076">
    <property type="entry name" value="DNAJ_2"/>
    <property type="match status" value="1"/>
</dbReference>
<feature type="transmembrane region" description="Helical" evidence="7">
    <location>
        <begin position="69"/>
        <end position="87"/>
    </location>
</feature>
<sequence length="214" mass="22074">MGGSDLAERTSAFAAAAYQDRNADATARPRRPETARVMIWLVLGAMALAGAIALGRILVKARPSEAAKALRWAAWAAWALGLVMTLTGKVTPGMLLMGLGALGMGAGAATRRAGSARFPGDGRGTASGRGPDVETDGDPRRGQGGGGRGVRGSAVMTEQEAYQILGLQPGATAEEIVRAHRALMKKVHPDQGGTAALAARVNAARDLLTRTSHR</sequence>
<feature type="region of interest" description="Disordered" evidence="6">
    <location>
        <begin position="112"/>
        <end position="153"/>
    </location>
</feature>
<gene>
    <name evidence="9" type="ORF">ACFQ4O_07845</name>
</gene>
<evidence type="ECO:0000256" key="2">
    <source>
        <dbReference type="ARBA" id="ARBA00022692"/>
    </source>
</evidence>
<keyword evidence="4 7" id="KW-0472">Membrane</keyword>
<accession>A0ABW3Z6P5</accession>
<dbReference type="Gene3D" id="1.10.287.110">
    <property type="entry name" value="DnaJ domain"/>
    <property type="match status" value="1"/>
</dbReference>
<dbReference type="EMBL" id="JBHTMX010000049">
    <property type="protein sequence ID" value="MFD1331911.1"/>
    <property type="molecule type" value="Genomic_DNA"/>
</dbReference>
<evidence type="ECO:0000256" key="4">
    <source>
        <dbReference type="ARBA" id="ARBA00023136"/>
    </source>
</evidence>
<organism evidence="9 10">
    <name type="scientific">Methylopila musalis</name>
    <dbReference type="NCBI Taxonomy" id="1134781"/>
    <lineage>
        <taxon>Bacteria</taxon>
        <taxon>Pseudomonadati</taxon>
        <taxon>Pseudomonadota</taxon>
        <taxon>Alphaproteobacteria</taxon>
        <taxon>Hyphomicrobiales</taxon>
        <taxon>Methylopilaceae</taxon>
        <taxon>Methylopila</taxon>
    </lineage>
</organism>
<dbReference type="RefSeq" id="WP_378775145.1">
    <property type="nucleotide sequence ID" value="NZ_JBHTMX010000049.1"/>
</dbReference>
<dbReference type="Pfam" id="PF00226">
    <property type="entry name" value="DnaJ"/>
    <property type="match status" value="1"/>
</dbReference>
<dbReference type="CDD" id="cd06257">
    <property type="entry name" value="DnaJ"/>
    <property type="match status" value="1"/>
</dbReference>
<evidence type="ECO:0000256" key="6">
    <source>
        <dbReference type="SAM" id="MobiDB-lite"/>
    </source>
</evidence>
<dbReference type="SUPFAM" id="SSF46565">
    <property type="entry name" value="Chaperone J-domain"/>
    <property type="match status" value="1"/>
</dbReference>
<reference evidence="10" key="1">
    <citation type="journal article" date="2019" name="Int. J. Syst. Evol. Microbiol.">
        <title>The Global Catalogue of Microorganisms (GCM) 10K type strain sequencing project: providing services to taxonomists for standard genome sequencing and annotation.</title>
        <authorList>
            <consortium name="The Broad Institute Genomics Platform"/>
            <consortium name="The Broad Institute Genome Sequencing Center for Infectious Disease"/>
            <person name="Wu L."/>
            <person name="Ma J."/>
        </authorList>
    </citation>
    <scope>NUCLEOTIDE SEQUENCE [LARGE SCALE GENOMIC DNA]</scope>
    <source>
        <strain evidence="10">CCUG 61696</strain>
    </source>
</reference>
<evidence type="ECO:0000256" key="3">
    <source>
        <dbReference type="ARBA" id="ARBA00022989"/>
    </source>
</evidence>
<proteinExistence type="inferred from homology"/>
<keyword evidence="10" id="KW-1185">Reference proteome</keyword>
<evidence type="ECO:0000259" key="8">
    <source>
        <dbReference type="PROSITE" id="PS50076"/>
    </source>
</evidence>
<comment type="subcellular location">
    <subcellularLocation>
        <location evidence="1">Membrane</location>
        <topology evidence="1">Single-pass membrane protein</topology>
    </subcellularLocation>
</comment>
<evidence type="ECO:0000313" key="10">
    <source>
        <dbReference type="Proteomes" id="UP001597171"/>
    </source>
</evidence>
<dbReference type="PANTHER" id="PTHR12763:SF28">
    <property type="entry name" value="GEO10507P1-RELATED"/>
    <property type="match status" value="1"/>
</dbReference>
<keyword evidence="3 7" id="KW-1133">Transmembrane helix</keyword>
<dbReference type="PANTHER" id="PTHR12763">
    <property type="match status" value="1"/>
</dbReference>
<evidence type="ECO:0000256" key="5">
    <source>
        <dbReference type="ARBA" id="ARBA00038105"/>
    </source>
</evidence>
<dbReference type="InterPro" id="IPR036869">
    <property type="entry name" value="J_dom_sf"/>
</dbReference>
<name>A0ABW3Z6P5_9HYPH</name>
<feature type="domain" description="J" evidence="8">
    <location>
        <begin position="160"/>
        <end position="214"/>
    </location>
</feature>